<dbReference type="CDD" id="cd00165">
    <property type="entry name" value="S4"/>
    <property type="match status" value="1"/>
</dbReference>
<dbReference type="Pfam" id="PF13275">
    <property type="entry name" value="S4_2"/>
    <property type="match status" value="1"/>
</dbReference>
<evidence type="ECO:0000256" key="1">
    <source>
        <dbReference type="PROSITE-ProRule" id="PRU00182"/>
    </source>
</evidence>
<keyword evidence="3" id="KW-1185">Reference proteome</keyword>
<reference evidence="2 3" key="1">
    <citation type="submission" date="2019-04" db="EMBL/GenBank/DDBJ databases">
        <authorList>
            <person name="Li M."/>
            <person name="Gao C."/>
        </authorList>
    </citation>
    <scope>NUCLEOTIDE SEQUENCE [LARGE SCALE GENOMIC DNA]</scope>
    <source>
        <strain evidence="2 3">BGMRC 2031</strain>
    </source>
</reference>
<evidence type="ECO:0000313" key="2">
    <source>
        <dbReference type="EMBL" id="TKI06233.1"/>
    </source>
</evidence>
<sequence length="70" mass="7552">MDTFSLAGHPHIALCDLLKFLGWCPSGAAAKIVIDDGQVTVDGMVETRKRCKIQASQQVAYHGQVIKVIA</sequence>
<dbReference type="EMBL" id="SZPQ01000014">
    <property type="protein sequence ID" value="TKI06233.1"/>
    <property type="molecule type" value="Genomic_DNA"/>
</dbReference>
<name>A0ABY2SNU7_9HYPH</name>
<dbReference type="InterPro" id="IPR036986">
    <property type="entry name" value="S4_RNA-bd_sf"/>
</dbReference>
<dbReference type="Gene3D" id="3.10.290.10">
    <property type="entry name" value="RNA-binding S4 domain"/>
    <property type="match status" value="1"/>
</dbReference>
<gene>
    <name evidence="2" type="primary">ybcJ</name>
    <name evidence="2" type="ORF">FCN80_10330</name>
</gene>
<dbReference type="PROSITE" id="PS50889">
    <property type="entry name" value="S4"/>
    <property type="match status" value="1"/>
</dbReference>
<organism evidence="2 3">
    <name type="scientific">Martelella alba</name>
    <dbReference type="NCBI Taxonomy" id="2590451"/>
    <lineage>
        <taxon>Bacteria</taxon>
        <taxon>Pseudomonadati</taxon>
        <taxon>Pseudomonadota</taxon>
        <taxon>Alphaproteobacteria</taxon>
        <taxon>Hyphomicrobiales</taxon>
        <taxon>Aurantimonadaceae</taxon>
        <taxon>Martelella</taxon>
    </lineage>
</organism>
<protein>
    <submittedName>
        <fullName evidence="2">Ribosome-associated protein YbcJ</fullName>
    </submittedName>
</protein>
<evidence type="ECO:0000313" key="3">
    <source>
        <dbReference type="Proteomes" id="UP000305202"/>
    </source>
</evidence>
<dbReference type="Proteomes" id="UP000305202">
    <property type="component" value="Unassembled WGS sequence"/>
</dbReference>
<dbReference type="SUPFAM" id="SSF55174">
    <property type="entry name" value="Alpha-L RNA-binding motif"/>
    <property type="match status" value="1"/>
</dbReference>
<comment type="caution">
    <text evidence="2">The sequence shown here is derived from an EMBL/GenBank/DDBJ whole genome shotgun (WGS) entry which is preliminary data.</text>
</comment>
<dbReference type="RefSeq" id="WP_136990081.1">
    <property type="nucleotide sequence ID" value="NZ_SZPQ01000014.1"/>
</dbReference>
<keyword evidence="1" id="KW-0694">RNA-binding</keyword>
<dbReference type="NCBIfam" id="NF008561">
    <property type="entry name" value="PRK11507.1"/>
    <property type="match status" value="1"/>
</dbReference>
<proteinExistence type="predicted"/>
<accession>A0ABY2SNU7</accession>